<organism evidence="1 2">
    <name type="scientific">Planoprotostelium fungivorum</name>
    <dbReference type="NCBI Taxonomy" id="1890364"/>
    <lineage>
        <taxon>Eukaryota</taxon>
        <taxon>Amoebozoa</taxon>
        <taxon>Evosea</taxon>
        <taxon>Variosea</taxon>
        <taxon>Cavosteliida</taxon>
        <taxon>Cavosteliaceae</taxon>
        <taxon>Planoprotostelium</taxon>
    </lineage>
</organism>
<evidence type="ECO:0000313" key="2">
    <source>
        <dbReference type="Proteomes" id="UP000241769"/>
    </source>
</evidence>
<name>A0A2P6MUB4_9EUKA</name>
<accession>A0A2P6MUB4</accession>
<dbReference type="AlphaFoldDB" id="A0A2P6MUB4"/>
<proteinExistence type="predicted"/>
<dbReference type="EMBL" id="MDYQ01000395">
    <property type="protein sequence ID" value="PRP75302.1"/>
    <property type="molecule type" value="Genomic_DNA"/>
</dbReference>
<protein>
    <submittedName>
        <fullName evidence="1">Uncharacterized protein</fullName>
    </submittedName>
</protein>
<dbReference type="PANTHER" id="PTHR39211:SF1">
    <property type="entry name" value="ABNORMAL SPINDLE-LIKE MICROCEPHALY-ASSOCIATED PROTEIN ASH DOMAIN-CONTAINING PROTEIN"/>
    <property type="match status" value="1"/>
</dbReference>
<dbReference type="STRING" id="1890364.A0A2P6MUB4"/>
<dbReference type="InParanoid" id="A0A2P6MUB4"/>
<evidence type="ECO:0000313" key="1">
    <source>
        <dbReference type="EMBL" id="PRP75302.1"/>
    </source>
</evidence>
<dbReference type="PANTHER" id="PTHR39211">
    <property type="entry name" value="CHROMOSOME 7, WHOLE GENOME SHOTGUN SEQUENCE"/>
    <property type="match status" value="1"/>
</dbReference>
<keyword evidence="2" id="KW-1185">Reference proteome</keyword>
<dbReference type="OrthoDB" id="252265at2759"/>
<gene>
    <name evidence="1" type="ORF">PROFUN_05613</name>
</gene>
<reference evidence="1 2" key="1">
    <citation type="journal article" date="2018" name="Genome Biol. Evol.">
        <title>Multiple Roots of Fruiting Body Formation in Amoebozoa.</title>
        <authorList>
            <person name="Hillmann F."/>
            <person name="Forbes G."/>
            <person name="Novohradska S."/>
            <person name="Ferling I."/>
            <person name="Riege K."/>
            <person name="Groth M."/>
            <person name="Westermann M."/>
            <person name="Marz M."/>
            <person name="Spaller T."/>
            <person name="Winckler T."/>
            <person name="Schaap P."/>
            <person name="Glockner G."/>
        </authorList>
    </citation>
    <scope>NUCLEOTIDE SEQUENCE [LARGE SCALE GENOMIC DNA]</scope>
    <source>
        <strain evidence="1 2">Jena</strain>
    </source>
</reference>
<comment type="caution">
    <text evidence="1">The sequence shown here is derived from an EMBL/GenBank/DDBJ whole genome shotgun (WGS) entry which is preliminary data.</text>
</comment>
<dbReference type="Proteomes" id="UP000241769">
    <property type="component" value="Unassembled WGS sequence"/>
</dbReference>
<sequence>GREFDVRSHTVASNYEDSANTVTIYNQSKTPITLFPKTNLDVVVTWKEYKPYEVMNPAYKKPEQRGTKTRYHICGESFTLSPKQEITLFVCFTKQIRLSQNQLSFLNNGKRAVFKGVVVLEREMTEDMDIMDVMMGEDSSTDQVTRVAKTIPIQGFFGAPMGSVTPDVINVGKIGYDNEWRDVPIQFDLVNLTEASLVVRPENLPNFLRLQPDGRDEENLIRVESMQTKTVTGTLNTRNLYVTSGPLKIDIPLVNVYNPHNNLNLSVRGEVTTCSLKYSRLNEEGEITLPTLYHPSSQVSDNWFIVENTNDRKVDLQFQVDSSKCAVVDLPDYFQIEILTRKNNEVIQGEKRVSLAAGEATEILVRARCRDDRRLPKDMSSKEPDIVGDVCLSLNGAVIENIPIRMQLTKGETLCLSTTRLHFDFMIDPKPNHSTGFVTSECALPFSMTNPSLHFPVHYSLSLTQQKTFAPTTIKTSVLDPSNGVLQPGATAQLMVKVEATEPGSDSLTLVFADTESDVTMTMNIAILVKRAPEIAADSTLGNAIIMRRSTEETISILQPATSDQPKTVVTVIPRITLKGCTPVVNNRYEINLGQCVAGSGNITWEMIIENSSTITGGNSSDNITSVEYFIYLADPQHNAWISSSRNSGILETVGDSHSVTLTFSTKEPNIYHSYLVIQNKSNPRDFKTLQVSYRVMSAQNLDFYLLVDGKRSGNYTIDCGEVSFGRSYTRRSFVVMNDSPMPLEFLLTSSLEPDDPTEVNFSLSRNSLNLASSVNIGPKSFVRIFIHYNPLPSTTDEDVDEETYKENKLIKIYVSCSLIKDFHQTIVMKSVCSFPQLRVSHNSFVFFGSVDWHTHPHNESHVIDYSTVQLQFSQENTQQTVLITNQFSTAANLVVKNASMFFIVEGSEEQKIEGRTVNSLIIRPNIPIIMNNKKLLLKEKFIEEHVNLYNREKPNDSFIILLRITFGRLAKFHSAPGPRLEYPAQQLEGLVVNWLKDYHTYWMKLFHSFAERTNRKDITIMDAIVRLDNRLPDDSELYFMCSYITDELVFYGLRKHAGTWAFQLSNLLFSSMFRYESPLATILSYNPSKNLDRRYVVSRQNVLARWGTHLDYFLSYFPEPQPTLDSLRSLKGEVFIRESSNPAEVKPVDVTGSAEDKRKSGNR</sequence>
<feature type="non-terminal residue" evidence="1">
    <location>
        <position position="1"/>
    </location>
</feature>